<dbReference type="InterPro" id="IPR036890">
    <property type="entry name" value="HATPase_C_sf"/>
</dbReference>
<keyword evidence="7" id="KW-0902">Two-component regulatory system</keyword>
<feature type="domain" description="Histidine kinase" evidence="8">
    <location>
        <begin position="167"/>
        <end position="242"/>
    </location>
</feature>
<reference evidence="10 11" key="1">
    <citation type="submission" date="2021-07" db="EMBL/GenBank/DDBJ databases">
        <authorList>
            <person name="So Y."/>
        </authorList>
    </citation>
    <scope>NUCLEOTIDE SEQUENCE [LARGE SCALE GENOMIC DNA]</scope>
    <source>
        <strain evidence="10 11">HJA6</strain>
    </source>
</reference>
<dbReference type="SMART" id="SM00387">
    <property type="entry name" value="HATPase_c"/>
    <property type="match status" value="1"/>
</dbReference>
<name>A0ABS7AG77_9PROT</name>
<organism evidence="10 11">
    <name type="scientific">Roseomonas alba</name>
    <dbReference type="NCBI Taxonomy" id="2846776"/>
    <lineage>
        <taxon>Bacteria</taxon>
        <taxon>Pseudomonadati</taxon>
        <taxon>Pseudomonadota</taxon>
        <taxon>Alphaproteobacteria</taxon>
        <taxon>Acetobacterales</taxon>
        <taxon>Roseomonadaceae</taxon>
        <taxon>Roseomonas</taxon>
    </lineage>
</organism>
<keyword evidence="3" id="KW-0808">Transferase</keyword>
<evidence type="ECO:0000313" key="11">
    <source>
        <dbReference type="Proteomes" id="UP001196565"/>
    </source>
</evidence>
<evidence type="ECO:0000256" key="3">
    <source>
        <dbReference type="ARBA" id="ARBA00022679"/>
    </source>
</evidence>
<dbReference type="Gene3D" id="1.10.287.130">
    <property type="match status" value="1"/>
</dbReference>
<protein>
    <recommendedName>
        <fullName evidence="2">histidine kinase</fullName>
        <ecNumber evidence="2">2.7.13.3</ecNumber>
    </recommendedName>
</protein>
<gene>
    <name evidence="10" type="ORF">KPL78_25880</name>
</gene>
<comment type="caution">
    <text evidence="10">The sequence shown here is derived from an EMBL/GenBank/DDBJ whole genome shotgun (WGS) entry which is preliminary data.</text>
</comment>
<feature type="domain" description="PAC" evidence="9">
    <location>
        <begin position="37"/>
        <end position="88"/>
    </location>
</feature>
<evidence type="ECO:0000256" key="2">
    <source>
        <dbReference type="ARBA" id="ARBA00012438"/>
    </source>
</evidence>
<dbReference type="Pfam" id="PF02518">
    <property type="entry name" value="HATPase_c"/>
    <property type="match status" value="1"/>
</dbReference>
<evidence type="ECO:0000256" key="1">
    <source>
        <dbReference type="ARBA" id="ARBA00000085"/>
    </source>
</evidence>
<evidence type="ECO:0000313" key="10">
    <source>
        <dbReference type="EMBL" id="MBW6401313.1"/>
    </source>
</evidence>
<sequence>MLTMLHRGTTAASNLLMASDRVSFDALDAWLRGDAFFEAEAEIHRTDGSPFPALFTVTFLPPDGPEGTVLISVVDIAERRQAQHALLHAQAEFARATRAATLRERSVSIAHEVNQPLTAVVTSGETGLRWLRRDLPDLAEVEQSIGRIVGWGRRASQIAAELPALGGDRLRLQQIPVNLMVNASQAMAEQSASRRLRIAARRDGPDRVLITVSDTGPGIAPEDQQRLFEPFFATSEEGMGMGSRSAVPLPRHMAVGLPSRAAWARAARSPYACRRPSWMAVAA</sequence>
<dbReference type="Gene3D" id="3.30.450.20">
    <property type="entry name" value="PAS domain"/>
    <property type="match status" value="1"/>
</dbReference>
<evidence type="ECO:0000256" key="5">
    <source>
        <dbReference type="ARBA" id="ARBA00022777"/>
    </source>
</evidence>
<dbReference type="EMBL" id="JAHYBZ010000011">
    <property type="protein sequence ID" value="MBW6401313.1"/>
    <property type="molecule type" value="Genomic_DNA"/>
</dbReference>
<accession>A0ABS7AG77</accession>
<keyword evidence="4" id="KW-0547">Nucleotide-binding</keyword>
<dbReference type="EC" id="2.7.13.3" evidence="2"/>
<evidence type="ECO:0000256" key="7">
    <source>
        <dbReference type="ARBA" id="ARBA00023012"/>
    </source>
</evidence>
<dbReference type="PROSITE" id="PS50109">
    <property type="entry name" value="HIS_KIN"/>
    <property type="match status" value="1"/>
</dbReference>
<dbReference type="SUPFAM" id="SSF55785">
    <property type="entry name" value="PYP-like sensor domain (PAS domain)"/>
    <property type="match status" value="1"/>
</dbReference>
<dbReference type="Gene3D" id="3.30.565.10">
    <property type="entry name" value="Histidine kinase-like ATPase, C-terminal domain"/>
    <property type="match status" value="1"/>
</dbReference>
<evidence type="ECO:0000256" key="6">
    <source>
        <dbReference type="ARBA" id="ARBA00022840"/>
    </source>
</evidence>
<keyword evidence="5" id="KW-0418">Kinase</keyword>
<evidence type="ECO:0000256" key="4">
    <source>
        <dbReference type="ARBA" id="ARBA00022741"/>
    </source>
</evidence>
<dbReference type="InterPro" id="IPR004358">
    <property type="entry name" value="Sig_transdc_His_kin-like_C"/>
</dbReference>
<dbReference type="InterPro" id="IPR003594">
    <property type="entry name" value="HATPase_dom"/>
</dbReference>
<dbReference type="InterPro" id="IPR000700">
    <property type="entry name" value="PAS-assoc_C"/>
</dbReference>
<keyword evidence="6" id="KW-0067">ATP-binding</keyword>
<dbReference type="SUPFAM" id="SSF55874">
    <property type="entry name" value="ATPase domain of HSP90 chaperone/DNA topoisomerase II/histidine kinase"/>
    <property type="match status" value="1"/>
</dbReference>
<dbReference type="PANTHER" id="PTHR43065">
    <property type="entry name" value="SENSOR HISTIDINE KINASE"/>
    <property type="match status" value="1"/>
</dbReference>
<dbReference type="InterPro" id="IPR005467">
    <property type="entry name" value="His_kinase_dom"/>
</dbReference>
<dbReference type="PANTHER" id="PTHR43065:SF46">
    <property type="entry name" value="C4-DICARBOXYLATE TRANSPORT SENSOR PROTEIN DCTB"/>
    <property type="match status" value="1"/>
</dbReference>
<evidence type="ECO:0000259" key="8">
    <source>
        <dbReference type="PROSITE" id="PS50109"/>
    </source>
</evidence>
<dbReference type="Proteomes" id="UP001196565">
    <property type="component" value="Unassembled WGS sequence"/>
</dbReference>
<evidence type="ECO:0000259" key="9">
    <source>
        <dbReference type="PROSITE" id="PS50113"/>
    </source>
</evidence>
<dbReference type="InterPro" id="IPR035965">
    <property type="entry name" value="PAS-like_dom_sf"/>
</dbReference>
<dbReference type="PROSITE" id="PS50113">
    <property type="entry name" value="PAC"/>
    <property type="match status" value="1"/>
</dbReference>
<dbReference type="RefSeq" id="WP_219765904.1">
    <property type="nucleotide sequence ID" value="NZ_JAHYBZ010000011.1"/>
</dbReference>
<dbReference type="PRINTS" id="PR00344">
    <property type="entry name" value="BCTRLSENSOR"/>
</dbReference>
<comment type="catalytic activity">
    <reaction evidence="1">
        <text>ATP + protein L-histidine = ADP + protein N-phospho-L-histidine.</text>
        <dbReference type="EC" id="2.7.13.3"/>
    </reaction>
</comment>
<keyword evidence="11" id="KW-1185">Reference proteome</keyword>
<proteinExistence type="predicted"/>